<sequence length="49" mass="4946">MPVPVSVACVALPRLFPFPGFALSLPSIASVAFASLPLSSPPALVPLSL</sequence>
<proteinExistence type="predicted"/>
<dbReference type="AlphaFoldDB" id="A0A0F7SJT3"/>
<dbReference type="EMBL" id="LN483249">
    <property type="protein sequence ID" value="CDZ97644.1"/>
    <property type="molecule type" value="Genomic_DNA"/>
</dbReference>
<accession>A0A0F7SJT3</accession>
<evidence type="ECO:0000313" key="1">
    <source>
        <dbReference type="EMBL" id="CDZ97644.1"/>
    </source>
</evidence>
<organism evidence="1">
    <name type="scientific">Phaffia rhodozyma</name>
    <name type="common">Yeast</name>
    <name type="synonym">Xanthophyllomyces dendrorhous</name>
    <dbReference type="NCBI Taxonomy" id="264483"/>
    <lineage>
        <taxon>Eukaryota</taxon>
        <taxon>Fungi</taxon>
        <taxon>Dikarya</taxon>
        <taxon>Basidiomycota</taxon>
        <taxon>Agaricomycotina</taxon>
        <taxon>Tremellomycetes</taxon>
        <taxon>Cystofilobasidiales</taxon>
        <taxon>Mrakiaceae</taxon>
        <taxon>Phaffia</taxon>
    </lineage>
</organism>
<protein>
    <submittedName>
        <fullName evidence="1">Uncharacterized protein</fullName>
    </submittedName>
</protein>
<name>A0A0F7SJT3_PHARH</name>
<reference evidence="1" key="1">
    <citation type="submission" date="2014-08" db="EMBL/GenBank/DDBJ databases">
        <authorList>
            <person name="Sharma Rahul"/>
            <person name="Thines Marco"/>
        </authorList>
    </citation>
    <scope>NUCLEOTIDE SEQUENCE</scope>
</reference>